<dbReference type="AlphaFoldDB" id="A0A397VCV3"/>
<dbReference type="PROSITE" id="PS00134">
    <property type="entry name" value="TRYPSIN_HIS"/>
    <property type="match status" value="1"/>
</dbReference>
<dbReference type="InterPro" id="IPR018114">
    <property type="entry name" value="TRYPSIN_HIS"/>
</dbReference>
<evidence type="ECO:0008006" key="3">
    <source>
        <dbReference type="Google" id="ProtNLM"/>
    </source>
</evidence>
<dbReference type="Proteomes" id="UP000266673">
    <property type="component" value="Unassembled WGS sequence"/>
</dbReference>
<dbReference type="GO" id="GO:0004252">
    <property type="term" value="F:serine-type endopeptidase activity"/>
    <property type="evidence" value="ECO:0007669"/>
    <property type="project" value="InterPro"/>
</dbReference>
<proteinExistence type="predicted"/>
<dbReference type="SUPFAM" id="SSF52047">
    <property type="entry name" value="RNI-like"/>
    <property type="match status" value="1"/>
</dbReference>
<sequence>MSIPILWQNPFSFYQKSLFISEYFSSLDEDEIYVLKEYGINLKISRKLFNYANFLKDLYLFGFNGLEIKARKWTNLNLAEPISSKTYFDALVNVVINLLLKLLFESGAVLHKLDLSFSKSLEFKPEIFYSIGRNEQLFSRLQHFTLSVIPEFNIENVTIFLKVLAKNITTISSMKLEIYSYYEPQLFHSLFHAITRIIKSQEQLKRFSLDGVNHPTEFYGTISALECQKNSLQEVTINNCAYNKEFEVLKDFKTLETLRIRDCSSMNLLDCKISTLEVVDCSIDVQTIPLILENSGLLLQRLSFSPVNFEDIHEELFFLEALKSFCPNITYLNIKYIGFSIQLLELIGNLQKLQYLSLLCFVDDNIPEEELDIRVMQFAESLPLTLQYLDLGDTWQPLYRNIIFCSASVINTANGNIELTAAHCLLDDDGNQYNLSYLSFSPGYDNGTNGPLGVIPVADIAIPYTHLLDPQTADYALVRFEFRDPNRGSATLQDYTGALGWRFDIGNNEPTSVLGYPKDGDLENCARDSEHLCKWQGIIAKLENYHAISNVDIGEGASGGPFISQYNTETNLGYTYAIYDATYDEPNLSVGDIWHENTFKELLLRITP</sequence>
<dbReference type="EMBL" id="QKWP01000517">
    <property type="protein sequence ID" value="RIB18769.1"/>
    <property type="molecule type" value="Genomic_DNA"/>
</dbReference>
<gene>
    <name evidence="1" type="ORF">C2G38_2141944</name>
</gene>
<dbReference type="InterPro" id="IPR032675">
    <property type="entry name" value="LRR_dom_sf"/>
</dbReference>
<dbReference type="GO" id="GO:0006508">
    <property type="term" value="P:proteolysis"/>
    <property type="evidence" value="ECO:0007669"/>
    <property type="project" value="InterPro"/>
</dbReference>
<reference evidence="1 2" key="1">
    <citation type="submission" date="2018-06" db="EMBL/GenBank/DDBJ databases">
        <title>Comparative genomics reveals the genomic features of Rhizophagus irregularis, R. cerebriforme, R. diaphanum and Gigaspora rosea, and their symbiotic lifestyle signature.</title>
        <authorList>
            <person name="Morin E."/>
            <person name="San Clemente H."/>
            <person name="Chen E.C.H."/>
            <person name="De La Providencia I."/>
            <person name="Hainaut M."/>
            <person name="Kuo A."/>
            <person name="Kohler A."/>
            <person name="Murat C."/>
            <person name="Tang N."/>
            <person name="Roy S."/>
            <person name="Loubradou J."/>
            <person name="Henrissat B."/>
            <person name="Grigoriev I.V."/>
            <person name="Corradi N."/>
            <person name="Roux C."/>
            <person name="Martin F.M."/>
        </authorList>
    </citation>
    <scope>NUCLEOTIDE SEQUENCE [LARGE SCALE GENOMIC DNA]</scope>
    <source>
        <strain evidence="1 2">DAOM 194757</strain>
    </source>
</reference>
<accession>A0A397VCV3</accession>
<comment type="caution">
    <text evidence="1">The sequence shown here is derived from an EMBL/GenBank/DDBJ whole genome shotgun (WGS) entry which is preliminary data.</text>
</comment>
<dbReference type="Gene3D" id="2.40.10.10">
    <property type="entry name" value="Trypsin-like serine proteases"/>
    <property type="match status" value="2"/>
</dbReference>
<dbReference type="InterPro" id="IPR009003">
    <property type="entry name" value="Peptidase_S1_PA"/>
</dbReference>
<name>A0A397VCV3_9GLOM</name>
<protein>
    <recommendedName>
        <fullName evidence="3">Trypsin-like cysteine/serine peptidase domain-containing protein</fullName>
    </recommendedName>
</protein>
<evidence type="ECO:0000313" key="1">
    <source>
        <dbReference type="EMBL" id="RIB18769.1"/>
    </source>
</evidence>
<dbReference type="OrthoDB" id="10037376at2759"/>
<evidence type="ECO:0000313" key="2">
    <source>
        <dbReference type="Proteomes" id="UP000266673"/>
    </source>
</evidence>
<dbReference type="SUPFAM" id="SSF50494">
    <property type="entry name" value="Trypsin-like serine proteases"/>
    <property type="match status" value="1"/>
</dbReference>
<dbReference type="Gene3D" id="3.80.10.10">
    <property type="entry name" value="Ribonuclease Inhibitor"/>
    <property type="match status" value="1"/>
</dbReference>
<dbReference type="InterPro" id="IPR043504">
    <property type="entry name" value="Peptidase_S1_PA_chymotrypsin"/>
</dbReference>
<organism evidence="1 2">
    <name type="scientific">Gigaspora rosea</name>
    <dbReference type="NCBI Taxonomy" id="44941"/>
    <lineage>
        <taxon>Eukaryota</taxon>
        <taxon>Fungi</taxon>
        <taxon>Fungi incertae sedis</taxon>
        <taxon>Mucoromycota</taxon>
        <taxon>Glomeromycotina</taxon>
        <taxon>Glomeromycetes</taxon>
        <taxon>Diversisporales</taxon>
        <taxon>Gigasporaceae</taxon>
        <taxon>Gigaspora</taxon>
    </lineage>
</organism>
<keyword evidence="2" id="KW-1185">Reference proteome</keyword>